<comment type="caution">
    <text evidence="2">The sequence shown here is derived from an EMBL/GenBank/DDBJ whole genome shotgun (WGS) entry which is preliminary data.</text>
</comment>
<feature type="transmembrane region" description="Helical" evidence="1">
    <location>
        <begin position="67"/>
        <end position="86"/>
    </location>
</feature>
<name>A0A9D2ICY9_9BACT</name>
<feature type="transmembrane region" description="Helical" evidence="1">
    <location>
        <begin position="155"/>
        <end position="177"/>
    </location>
</feature>
<organism evidence="2 3">
    <name type="scientific">Candidatus Alistipes avicola</name>
    <dbReference type="NCBI Taxonomy" id="2838432"/>
    <lineage>
        <taxon>Bacteria</taxon>
        <taxon>Pseudomonadati</taxon>
        <taxon>Bacteroidota</taxon>
        <taxon>Bacteroidia</taxon>
        <taxon>Bacteroidales</taxon>
        <taxon>Rikenellaceae</taxon>
        <taxon>Alistipes</taxon>
    </lineage>
</organism>
<dbReference type="InterPro" id="IPR038770">
    <property type="entry name" value="Na+/solute_symporter_sf"/>
</dbReference>
<feature type="transmembrane region" description="Helical" evidence="1">
    <location>
        <begin position="12"/>
        <end position="30"/>
    </location>
</feature>
<proteinExistence type="predicted"/>
<feature type="transmembrane region" description="Helical" evidence="1">
    <location>
        <begin position="184"/>
        <end position="204"/>
    </location>
</feature>
<dbReference type="Gene3D" id="1.20.1530.20">
    <property type="match status" value="1"/>
</dbReference>
<feature type="transmembrane region" description="Helical" evidence="1">
    <location>
        <begin position="92"/>
        <end position="116"/>
    </location>
</feature>
<reference evidence="2" key="1">
    <citation type="journal article" date="2021" name="PeerJ">
        <title>Extensive microbial diversity within the chicken gut microbiome revealed by metagenomics and culture.</title>
        <authorList>
            <person name="Gilroy R."/>
            <person name="Ravi A."/>
            <person name="Getino M."/>
            <person name="Pursley I."/>
            <person name="Horton D.L."/>
            <person name="Alikhan N.F."/>
            <person name="Baker D."/>
            <person name="Gharbi K."/>
            <person name="Hall N."/>
            <person name="Watson M."/>
            <person name="Adriaenssens E.M."/>
            <person name="Foster-Nyarko E."/>
            <person name="Jarju S."/>
            <person name="Secka A."/>
            <person name="Antonio M."/>
            <person name="Oren A."/>
            <person name="Chaudhuri R.R."/>
            <person name="La Ragione R."/>
            <person name="Hildebrand F."/>
            <person name="Pallen M.J."/>
        </authorList>
    </citation>
    <scope>NUCLEOTIDE SEQUENCE</scope>
    <source>
        <strain evidence="2">CHK169-11906</strain>
    </source>
</reference>
<feature type="transmembrane region" description="Helical" evidence="1">
    <location>
        <begin position="219"/>
        <end position="236"/>
    </location>
</feature>
<feature type="transmembrane region" description="Helical" evidence="1">
    <location>
        <begin position="128"/>
        <end position="149"/>
    </location>
</feature>
<accession>A0A9D2ICY9</accession>
<gene>
    <name evidence="2" type="ORF">H9779_02925</name>
</gene>
<sequence length="303" mass="32955">MGLLHALHRNVKTIAMPLAMAVGAVLYRPLATLEAGAHGMITPTFIFIMLFVTFCRVEPRQMRFSRLHLWLLVCQFVGCAVVYLSLRWIDPVLAQGGLICVLAPVAMAAVVIGGMLGANVTTMASFNLISNLAVAVVAPVILAWVGAAHCTFGGILSRVGTLLVLPFVAAQLCRWLLPRVAQWVAGYGQISFYVWLLSLVFVIGRTTTFILDLESADPLSEVVFALVALVICLAQFRVGRALGARYGDPAAGGQSFGQKNTILAVWMAQSFLDPISSIAPTAYIIWQNLVNSYQLWRHDRIRG</sequence>
<evidence type="ECO:0000256" key="1">
    <source>
        <dbReference type="SAM" id="Phobius"/>
    </source>
</evidence>
<keyword evidence="1" id="KW-0812">Transmembrane</keyword>
<feature type="transmembrane region" description="Helical" evidence="1">
    <location>
        <begin position="36"/>
        <end position="55"/>
    </location>
</feature>
<keyword evidence="1" id="KW-1133">Transmembrane helix</keyword>
<protein>
    <submittedName>
        <fullName evidence="2">Transporter</fullName>
    </submittedName>
</protein>
<keyword evidence="1" id="KW-0472">Membrane</keyword>
<dbReference type="EMBL" id="DWYR01000009">
    <property type="protein sequence ID" value="HJA98539.1"/>
    <property type="molecule type" value="Genomic_DNA"/>
</dbReference>
<evidence type="ECO:0000313" key="2">
    <source>
        <dbReference type="EMBL" id="HJA98539.1"/>
    </source>
</evidence>
<reference evidence="2" key="2">
    <citation type="submission" date="2021-04" db="EMBL/GenBank/DDBJ databases">
        <authorList>
            <person name="Gilroy R."/>
        </authorList>
    </citation>
    <scope>NUCLEOTIDE SEQUENCE</scope>
    <source>
        <strain evidence="2">CHK169-11906</strain>
    </source>
</reference>
<dbReference type="AlphaFoldDB" id="A0A9D2ICY9"/>
<dbReference type="Proteomes" id="UP000824259">
    <property type="component" value="Unassembled WGS sequence"/>
</dbReference>
<evidence type="ECO:0000313" key="3">
    <source>
        <dbReference type="Proteomes" id="UP000824259"/>
    </source>
</evidence>